<comment type="caution">
    <text evidence="4">The sequence shown here is derived from an EMBL/GenBank/DDBJ whole genome shotgun (WGS) entry which is preliminary data.</text>
</comment>
<dbReference type="OrthoDB" id="6773285at2759"/>
<feature type="coiled-coil region" evidence="1">
    <location>
        <begin position="67"/>
        <end position="94"/>
    </location>
</feature>
<dbReference type="AlphaFoldDB" id="A0A814KJC0"/>
<dbReference type="Pfam" id="PF14529">
    <property type="entry name" value="Exo_endo_phos_2"/>
    <property type="match status" value="1"/>
</dbReference>
<dbReference type="InterPro" id="IPR005135">
    <property type="entry name" value="Endo/exonuclease/phosphatase"/>
</dbReference>
<dbReference type="PANTHER" id="PTHR47510">
    <property type="entry name" value="REVERSE TRANSCRIPTASE DOMAIN-CONTAINING PROTEIN"/>
    <property type="match status" value="1"/>
</dbReference>
<accession>A0A814KJC0</accession>
<feature type="compositionally biased region" description="Polar residues" evidence="2">
    <location>
        <begin position="1"/>
        <end position="11"/>
    </location>
</feature>
<protein>
    <recommendedName>
        <fullName evidence="3">Reverse transcriptase domain-containing protein</fullName>
    </recommendedName>
</protein>
<name>A0A814KJC0_9BILA</name>
<evidence type="ECO:0000256" key="1">
    <source>
        <dbReference type="SAM" id="Coils"/>
    </source>
</evidence>
<dbReference type="CDD" id="cd01650">
    <property type="entry name" value="RT_nLTR_like"/>
    <property type="match status" value="1"/>
</dbReference>
<feature type="domain" description="Reverse transcriptase" evidence="3">
    <location>
        <begin position="561"/>
        <end position="734"/>
    </location>
</feature>
<dbReference type="SUPFAM" id="SSF56219">
    <property type="entry name" value="DNase I-like"/>
    <property type="match status" value="1"/>
</dbReference>
<dbReference type="PANTHER" id="PTHR47510:SF3">
    <property type="entry name" value="ENDO_EXONUCLEASE_PHOSPHATASE DOMAIN-CONTAINING PROTEIN"/>
    <property type="match status" value="1"/>
</dbReference>
<feature type="compositionally biased region" description="Basic and acidic residues" evidence="2">
    <location>
        <begin position="25"/>
        <end position="34"/>
    </location>
</feature>
<evidence type="ECO:0000259" key="3">
    <source>
        <dbReference type="PROSITE" id="PS50878"/>
    </source>
</evidence>
<organism evidence="4 5">
    <name type="scientific">Brachionus calyciflorus</name>
    <dbReference type="NCBI Taxonomy" id="104777"/>
    <lineage>
        <taxon>Eukaryota</taxon>
        <taxon>Metazoa</taxon>
        <taxon>Spiralia</taxon>
        <taxon>Gnathifera</taxon>
        <taxon>Rotifera</taxon>
        <taxon>Eurotatoria</taxon>
        <taxon>Monogononta</taxon>
        <taxon>Pseudotrocha</taxon>
        <taxon>Ploima</taxon>
        <taxon>Brachionidae</taxon>
        <taxon>Brachionus</taxon>
    </lineage>
</organism>
<dbReference type="InterPro" id="IPR043502">
    <property type="entry name" value="DNA/RNA_pol_sf"/>
</dbReference>
<dbReference type="SUPFAM" id="SSF56672">
    <property type="entry name" value="DNA/RNA polymerases"/>
    <property type="match status" value="1"/>
</dbReference>
<sequence length="734" mass="85854">MSTQDNSSQEISKAAELKSTPSDIKPLKKNDAKNIRRARSQSIKRNQLLNTNSLNELTSKPITKSTKQELIELNSQLTDEVLKLQANINHLTGEDNENLNYRIFDIFVLNETKLNDEPESFYINKFYNIVRRDRLLNKGGGVVVFIKKEYQLLLVDKHPNLELIYFQIQLKASVCNFICCYKSPKNNSLEFLNELETYIINNLNLNIDLNIIGDLNIDLCKPNTKKILTNFMNNLELRNVVNNFTRVARYGDTITHSLIDVILTNNSKMNEADTIDCIFSDHKFVIAVTDYPSNKNQFYYELFRNLSCTNLLKIEQELSKINFYPVYLENDINLKLDMLQTKILSIIDYISPMKKIRVKQDINQFPWFDYELKACQRNKLLLYQIWKDSGLKIDEENFKFARNYFKKLQKKKLIEFFQNKKQSDFKNSKLFWSYYKSTIKMKSDNSHLQLSNAIIVNNKRITDQKNIADEFNKFFTNLTSQSKKAFLDTENIFKDKLDNLKRFNNENNFKFTFRFITKKEIIQCIHEIDSSSSPGISKIPIKIIKNSLNLFLPLLYNLFNTCIINKQVPDEWKFSIVKPLFKGKGSEMDINNYRGISILPPLAKLFEKLIAAQIEEYFSKHLFLFDSQHGFRAHYSCETALHEFISDQNSALNKKMISLALFVDFKKAFDLVDPNLLIYKLECYGFEKAAIELIRNYFYQRKQIVNYNGIISESELVRCGVPQGSVLGPLLFLI</sequence>
<dbReference type="Proteomes" id="UP000663879">
    <property type="component" value="Unassembled WGS sequence"/>
</dbReference>
<keyword evidence="1" id="KW-0175">Coiled coil</keyword>
<reference evidence="4" key="1">
    <citation type="submission" date="2021-02" db="EMBL/GenBank/DDBJ databases">
        <authorList>
            <person name="Nowell W R."/>
        </authorList>
    </citation>
    <scope>NUCLEOTIDE SEQUENCE</scope>
    <source>
        <strain evidence="4">Ploen Becks lab</strain>
    </source>
</reference>
<evidence type="ECO:0000313" key="4">
    <source>
        <dbReference type="EMBL" id="CAF1051989.1"/>
    </source>
</evidence>
<dbReference type="Gene3D" id="3.60.10.10">
    <property type="entry name" value="Endonuclease/exonuclease/phosphatase"/>
    <property type="match status" value="1"/>
</dbReference>
<evidence type="ECO:0000256" key="2">
    <source>
        <dbReference type="SAM" id="MobiDB-lite"/>
    </source>
</evidence>
<evidence type="ECO:0000313" key="5">
    <source>
        <dbReference type="Proteomes" id="UP000663879"/>
    </source>
</evidence>
<dbReference type="InterPro" id="IPR000477">
    <property type="entry name" value="RT_dom"/>
</dbReference>
<keyword evidence="5" id="KW-1185">Reference proteome</keyword>
<feature type="region of interest" description="Disordered" evidence="2">
    <location>
        <begin position="1"/>
        <end position="44"/>
    </location>
</feature>
<proteinExistence type="predicted"/>
<dbReference type="EMBL" id="CAJNOC010005424">
    <property type="protein sequence ID" value="CAF1051989.1"/>
    <property type="molecule type" value="Genomic_DNA"/>
</dbReference>
<dbReference type="InterPro" id="IPR036691">
    <property type="entry name" value="Endo/exonu/phosph_ase_sf"/>
</dbReference>
<feature type="non-terminal residue" evidence="4">
    <location>
        <position position="734"/>
    </location>
</feature>
<dbReference type="GO" id="GO:0003824">
    <property type="term" value="F:catalytic activity"/>
    <property type="evidence" value="ECO:0007669"/>
    <property type="project" value="InterPro"/>
</dbReference>
<dbReference type="PROSITE" id="PS50878">
    <property type="entry name" value="RT_POL"/>
    <property type="match status" value="1"/>
</dbReference>
<gene>
    <name evidence="4" type="ORF">OXX778_LOCUS18871</name>
</gene>
<dbReference type="Pfam" id="PF00078">
    <property type="entry name" value="RVT_1"/>
    <property type="match status" value="1"/>
</dbReference>